<keyword evidence="2" id="KW-1185">Reference proteome</keyword>
<reference evidence="1 2" key="1">
    <citation type="submission" date="2018-11" db="EMBL/GenBank/DDBJ databases">
        <authorList>
            <consortium name="Pathogen Informatics"/>
        </authorList>
    </citation>
    <scope>NUCLEOTIDE SEQUENCE [LARGE SCALE GENOMIC DNA]</scope>
</reference>
<name>A0A3P7JQA6_STRVU</name>
<organism evidence="1 2">
    <name type="scientific">Strongylus vulgaris</name>
    <name type="common">Blood worm</name>
    <dbReference type="NCBI Taxonomy" id="40348"/>
    <lineage>
        <taxon>Eukaryota</taxon>
        <taxon>Metazoa</taxon>
        <taxon>Ecdysozoa</taxon>
        <taxon>Nematoda</taxon>
        <taxon>Chromadorea</taxon>
        <taxon>Rhabditida</taxon>
        <taxon>Rhabditina</taxon>
        <taxon>Rhabditomorpha</taxon>
        <taxon>Strongyloidea</taxon>
        <taxon>Strongylidae</taxon>
        <taxon>Strongylus</taxon>
    </lineage>
</organism>
<dbReference type="EMBL" id="UYYB01121046">
    <property type="protein sequence ID" value="VDM83093.1"/>
    <property type="molecule type" value="Genomic_DNA"/>
</dbReference>
<sequence>MCSITIESHCRCSKFKLSERTRFTPGKDKYRRPKS</sequence>
<evidence type="ECO:0000313" key="1">
    <source>
        <dbReference type="EMBL" id="VDM83093.1"/>
    </source>
</evidence>
<accession>A0A3P7JQA6</accession>
<proteinExistence type="predicted"/>
<dbReference type="AlphaFoldDB" id="A0A3P7JQA6"/>
<evidence type="ECO:0000313" key="2">
    <source>
        <dbReference type="Proteomes" id="UP000270094"/>
    </source>
</evidence>
<gene>
    <name evidence="1" type="ORF">SVUK_LOCUS18091</name>
</gene>
<protein>
    <submittedName>
        <fullName evidence="1">Uncharacterized protein</fullName>
    </submittedName>
</protein>
<dbReference type="Proteomes" id="UP000270094">
    <property type="component" value="Unassembled WGS sequence"/>
</dbReference>